<keyword evidence="2" id="KW-1185">Reference proteome</keyword>
<dbReference type="Proteomes" id="UP000547209">
    <property type="component" value="Unassembled WGS sequence"/>
</dbReference>
<evidence type="ECO:0000313" key="2">
    <source>
        <dbReference type="Proteomes" id="UP000547209"/>
    </source>
</evidence>
<dbReference type="EMBL" id="JACJVP010000001">
    <property type="protein sequence ID" value="MBB6669205.1"/>
    <property type="molecule type" value="Genomic_DNA"/>
</dbReference>
<reference evidence="1 2" key="1">
    <citation type="submission" date="2020-08" db="EMBL/GenBank/DDBJ databases">
        <title>Cohnella phylogeny.</title>
        <authorList>
            <person name="Dunlap C."/>
        </authorList>
    </citation>
    <scope>NUCLEOTIDE SEQUENCE [LARGE SCALE GENOMIC DNA]</scope>
    <source>
        <strain evidence="1 2">DSM 28246</strain>
    </source>
</reference>
<protein>
    <submittedName>
        <fullName evidence="1">Uncharacterized protein</fullName>
    </submittedName>
</protein>
<sequence length="107" mass="12033">MIRYGDEFAKELTFVGIDARIERRDGQWVDVVLRFATAEETPIPSDLIDLTGLIVCTHEGHPIQMIPLDEGCDCEYQFTVGEKEQIEAYIRSEAVQTALKREAMAAG</sequence>
<evidence type="ECO:0000313" key="1">
    <source>
        <dbReference type="EMBL" id="MBB6669205.1"/>
    </source>
</evidence>
<accession>A0A7X0VCS6</accession>
<dbReference type="RefSeq" id="WP_185140642.1">
    <property type="nucleotide sequence ID" value="NZ_JACJVP010000001.1"/>
</dbReference>
<dbReference type="AlphaFoldDB" id="A0A7X0VCS6"/>
<name>A0A7X0VCS6_9BACL</name>
<organism evidence="1 2">
    <name type="scientific">Cohnella nanjingensis</name>
    <dbReference type="NCBI Taxonomy" id="1387779"/>
    <lineage>
        <taxon>Bacteria</taxon>
        <taxon>Bacillati</taxon>
        <taxon>Bacillota</taxon>
        <taxon>Bacilli</taxon>
        <taxon>Bacillales</taxon>
        <taxon>Paenibacillaceae</taxon>
        <taxon>Cohnella</taxon>
    </lineage>
</organism>
<comment type="caution">
    <text evidence="1">The sequence shown here is derived from an EMBL/GenBank/DDBJ whole genome shotgun (WGS) entry which is preliminary data.</text>
</comment>
<proteinExistence type="predicted"/>
<gene>
    <name evidence="1" type="ORF">H7C19_00730</name>
</gene>